<organism evidence="14 15">
    <name type="scientific">Pogona vitticeps</name>
    <name type="common">central bearded dragon</name>
    <dbReference type="NCBI Taxonomy" id="103695"/>
    <lineage>
        <taxon>Eukaryota</taxon>
        <taxon>Metazoa</taxon>
        <taxon>Chordata</taxon>
        <taxon>Craniata</taxon>
        <taxon>Vertebrata</taxon>
        <taxon>Euteleostomi</taxon>
        <taxon>Lepidosauria</taxon>
        <taxon>Squamata</taxon>
        <taxon>Bifurcata</taxon>
        <taxon>Unidentata</taxon>
        <taxon>Episquamata</taxon>
        <taxon>Toxicofera</taxon>
        <taxon>Iguania</taxon>
        <taxon>Acrodonta</taxon>
        <taxon>Agamidae</taxon>
        <taxon>Amphibolurinae</taxon>
        <taxon>Pogona</taxon>
    </lineage>
</organism>
<evidence type="ECO:0000256" key="3">
    <source>
        <dbReference type="ARBA" id="ARBA00020620"/>
    </source>
</evidence>
<keyword evidence="5" id="KW-0479">Metal-binding</keyword>
<dbReference type="CTD" id="79005"/>
<keyword evidence="15" id="KW-0407">Ion channel</keyword>
<dbReference type="GO" id="GO:0005681">
    <property type="term" value="C:spliceosomal complex"/>
    <property type="evidence" value="ECO:0007669"/>
    <property type="project" value="UniProtKB-KW"/>
</dbReference>
<dbReference type="InParanoid" id="A0A6J0U3L0"/>
<comment type="subcellular location">
    <subcellularLocation>
        <location evidence="1">Nucleus speckle</location>
    </subcellularLocation>
    <subcellularLocation>
        <location evidence="2">Nucleus</location>
        <location evidence="2">Nucleoplasm</location>
    </subcellularLocation>
</comment>
<evidence type="ECO:0000256" key="1">
    <source>
        <dbReference type="ARBA" id="ARBA00004324"/>
    </source>
</evidence>
<keyword evidence="14" id="KW-1185">Reference proteome</keyword>
<protein>
    <recommendedName>
        <fullName evidence="3">Sodium channel modifier 1</fullName>
    </recommendedName>
</protein>
<dbReference type="OrthoDB" id="1924550at2759"/>
<feature type="domain" description="Sodium channel modifier 1 acidic C-terminal" evidence="13">
    <location>
        <begin position="230"/>
        <end position="274"/>
    </location>
</feature>
<dbReference type="GeneID" id="110081490"/>
<dbReference type="RefSeq" id="XP_020653870.2">
    <property type="nucleotide sequence ID" value="XM_020798211.2"/>
</dbReference>
<dbReference type="GO" id="GO:0016607">
    <property type="term" value="C:nuclear speck"/>
    <property type="evidence" value="ECO:0007669"/>
    <property type="project" value="UniProtKB-SubCell"/>
</dbReference>
<keyword evidence="15" id="KW-0406">Ion transport</keyword>
<evidence type="ECO:0000256" key="10">
    <source>
        <dbReference type="ARBA" id="ARBA00023242"/>
    </source>
</evidence>
<dbReference type="InterPro" id="IPR031625">
    <property type="entry name" value="SCNM1_acidic"/>
</dbReference>
<dbReference type="GO" id="GO:0008270">
    <property type="term" value="F:zinc ion binding"/>
    <property type="evidence" value="ECO:0007669"/>
    <property type="project" value="UniProtKB-KW"/>
</dbReference>
<dbReference type="AlphaFoldDB" id="A0A6J0U3L0"/>
<dbReference type="InterPro" id="IPR033570">
    <property type="entry name" value="SCNM1"/>
</dbReference>
<keyword evidence="7" id="KW-0863">Zinc-finger</keyword>
<dbReference type="PANTHER" id="PTHR32297">
    <property type="entry name" value="SODIUM CHANNEL MODIFIER 1"/>
    <property type="match status" value="1"/>
</dbReference>
<keyword evidence="9" id="KW-0508">mRNA splicing</keyword>
<keyword evidence="15" id="KW-0813">Transport</keyword>
<dbReference type="Pfam" id="PF15805">
    <property type="entry name" value="SCNM1_acidic"/>
    <property type="match status" value="1"/>
</dbReference>
<dbReference type="Proteomes" id="UP001652642">
    <property type="component" value="Chromosome 15"/>
</dbReference>
<keyword evidence="8" id="KW-0862">Zinc</keyword>
<evidence type="ECO:0000256" key="11">
    <source>
        <dbReference type="SAM" id="MobiDB-lite"/>
    </source>
</evidence>
<accession>A0A6J0U3L0</accession>
<dbReference type="GO" id="GO:0006397">
    <property type="term" value="P:mRNA processing"/>
    <property type="evidence" value="ECO:0007669"/>
    <property type="project" value="UniProtKB-KW"/>
</dbReference>
<evidence type="ECO:0000259" key="12">
    <source>
        <dbReference type="Pfam" id="PF15803"/>
    </source>
</evidence>
<keyword evidence="6" id="KW-0747">Spliceosome</keyword>
<dbReference type="GO" id="GO:0008380">
    <property type="term" value="P:RNA splicing"/>
    <property type="evidence" value="ECO:0007669"/>
    <property type="project" value="UniProtKB-KW"/>
</dbReference>
<name>A0A6J0U3L0_9SAUR</name>
<keyword evidence="4" id="KW-0507">mRNA processing</keyword>
<sequence length="276" mass="30351">MSFKREGDDPSLLNVLKKRRVADLLANYIPEDEALLLRDGRYACAVCFHRPVFDTLDMLTVHRSGKKHLVGLQTFYGKKRSLENEVQKRRHQAYVQAEESGVQAAPGPAPLLAYTKRIAQNALLKAAPYNSCCRRNRENGGDLSSGTSKVGDVSRGLEAEKPPRTLSTVSSVKSEDGPAGVEATPSRELPGSTDTRADSMEAPAPGKQHSRKGKGPLSGKKQSKSSDLNPEKRQALEHYLRLKSSGWVQDGFGRWVKDENVEFDSDEEEPPAPIPS</sequence>
<reference evidence="15" key="1">
    <citation type="submission" date="2025-08" db="UniProtKB">
        <authorList>
            <consortium name="RefSeq"/>
        </authorList>
    </citation>
    <scope>IDENTIFICATION</scope>
</reference>
<dbReference type="PANTHER" id="PTHR32297:SF1">
    <property type="entry name" value="SODIUM CHANNEL MODIFIER 1"/>
    <property type="match status" value="1"/>
</dbReference>
<evidence type="ECO:0000256" key="7">
    <source>
        <dbReference type="ARBA" id="ARBA00022771"/>
    </source>
</evidence>
<evidence type="ECO:0000256" key="6">
    <source>
        <dbReference type="ARBA" id="ARBA00022728"/>
    </source>
</evidence>
<evidence type="ECO:0000256" key="2">
    <source>
        <dbReference type="ARBA" id="ARBA00004642"/>
    </source>
</evidence>
<feature type="region of interest" description="Disordered" evidence="11">
    <location>
        <begin position="135"/>
        <end position="233"/>
    </location>
</feature>
<evidence type="ECO:0000313" key="14">
    <source>
        <dbReference type="Proteomes" id="UP001652642"/>
    </source>
</evidence>
<dbReference type="InterPro" id="IPR031622">
    <property type="entry name" value="Znf-SCNM1"/>
</dbReference>
<gene>
    <name evidence="15" type="primary">SCNM1</name>
</gene>
<dbReference type="KEGG" id="pvt:110081490"/>
<proteinExistence type="predicted"/>
<evidence type="ECO:0000313" key="15">
    <source>
        <dbReference type="RefSeq" id="XP_020653870.2"/>
    </source>
</evidence>
<dbReference type="Pfam" id="PF15803">
    <property type="entry name" value="zf-SCNM1"/>
    <property type="match status" value="1"/>
</dbReference>
<evidence type="ECO:0000259" key="13">
    <source>
        <dbReference type="Pfam" id="PF15805"/>
    </source>
</evidence>
<evidence type="ECO:0000256" key="5">
    <source>
        <dbReference type="ARBA" id="ARBA00022723"/>
    </source>
</evidence>
<feature type="domain" description="Sodium channel modifier 1 zinc-finger" evidence="12">
    <location>
        <begin position="44"/>
        <end position="69"/>
    </location>
</feature>
<evidence type="ECO:0000256" key="4">
    <source>
        <dbReference type="ARBA" id="ARBA00022664"/>
    </source>
</evidence>
<keyword evidence="10" id="KW-0539">Nucleus</keyword>
<evidence type="ECO:0000256" key="9">
    <source>
        <dbReference type="ARBA" id="ARBA00023187"/>
    </source>
</evidence>
<dbReference type="GO" id="GO:0034220">
    <property type="term" value="P:monoatomic ion transmembrane transport"/>
    <property type="evidence" value="ECO:0007669"/>
    <property type="project" value="UniProtKB-KW"/>
</dbReference>
<evidence type="ECO:0000256" key="8">
    <source>
        <dbReference type="ARBA" id="ARBA00022833"/>
    </source>
</evidence>